<dbReference type="Pfam" id="PF00730">
    <property type="entry name" value="HhH-GPD"/>
    <property type="match status" value="1"/>
</dbReference>
<keyword evidence="8 12" id="KW-0238">DNA-binding</keyword>
<keyword evidence="10 12" id="KW-0456">Lyase</keyword>
<dbReference type="FunFam" id="1.10.1670.10:FF:000001">
    <property type="entry name" value="Endonuclease III"/>
    <property type="match status" value="1"/>
</dbReference>
<keyword evidence="6 12" id="KW-0408">Iron</keyword>
<dbReference type="CDD" id="cd00056">
    <property type="entry name" value="ENDO3c"/>
    <property type="match status" value="1"/>
</dbReference>
<dbReference type="HAMAP" id="MF_00942">
    <property type="entry name" value="Nth"/>
    <property type="match status" value="1"/>
</dbReference>
<dbReference type="InterPro" id="IPR000445">
    <property type="entry name" value="HhH_motif"/>
</dbReference>
<proteinExistence type="inferred from homology"/>
<dbReference type="PANTHER" id="PTHR10359:SF18">
    <property type="entry name" value="ENDONUCLEASE III"/>
    <property type="match status" value="1"/>
</dbReference>
<keyword evidence="7 12" id="KW-0411">Iron-sulfur</keyword>
<dbReference type="InterPro" id="IPR023170">
    <property type="entry name" value="HhH_base_excis_C"/>
</dbReference>
<dbReference type="InterPro" id="IPR005759">
    <property type="entry name" value="Nth"/>
</dbReference>
<comment type="caution">
    <text evidence="14">The sequence shown here is derived from an EMBL/GenBank/DDBJ whole genome shotgun (WGS) entry which is preliminary data.</text>
</comment>
<dbReference type="GO" id="GO:0003677">
    <property type="term" value="F:DNA binding"/>
    <property type="evidence" value="ECO:0007669"/>
    <property type="project" value="UniProtKB-UniRule"/>
</dbReference>
<keyword evidence="4 12" id="KW-0227">DNA damage</keyword>
<dbReference type="Gene3D" id="1.10.1670.10">
    <property type="entry name" value="Helix-hairpin-Helix base-excision DNA repair enzymes (C-terminal)"/>
    <property type="match status" value="1"/>
</dbReference>
<comment type="catalytic activity">
    <reaction evidence="12">
        <text>2'-deoxyribonucleotide-(2'-deoxyribose 5'-phosphate)-2'-deoxyribonucleotide-DNA = a 3'-end 2'-deoxyribonucleotide-(2,3-dehydro-2,3-deoxyribose 5'-phosphate)-DNA + a 5'-end 5'-phospho-2'-deoxyribonucleoside-DNA + H(+)</text>
        <dbReference type="Rhea" id="RHEA:66592"/>
        <dbReference type="Rhea" id="RHEA-COMP:13180"/>
        <dbReference type="Rhea" id="RHEA-COMP:16897"/>
        <dbReference type="Rhea" id="RHEA-COMP:17067"/>
        <dbReference type="ChEBI" id="CHEBI:15378"/>
        <dbReference type="ChEBI" id="CHEBI:136412"/>
        <dbReference type="ChEBI" id="CHEBI:157695"/>
        <dbReference type="ChEBI" id="CHEBI:167181"/>
        <dbReference type="EC" id="4.2.99.18"/>
    </reaction>
</comment>
<accession>A0A226C2S8</accession>
<keyword evidence="14" id="KW-0540">Nuclease</keyword>
<evidence type="ECO:0000256" key="9">
    <source>
        <dbReference type="ARBA" id="ARBA00023204"/>
    </source>
</evidence>
<comment type="function">
    <text evidence="12">DNA repair enzyme that has both DNA N-glycosylase activity and AP-lyase activity. The DNA N-glycosylase activity releases various damaged pyrimidines from DNA by cleaving the N-glycosidic bond, leaving an AP (apurinic/apyrimidinic) site. The AP-lyase activity cleaves the phosphodiester bond 3' to the AP site by a beta-elimination, leaving a 3'-terminal unsaturated sugar and a product with a terminal 5'-phosphate.</text>
</comment>
<keyword evidence="2 12" id="KW-0004">4Fe-4S</keyword>
<dbReference type="Proteomes" id="UP000214588">
    <property type="component" value="Unassembled WGS sequence"/>
</dbReference>
<dbReference type="EMBL" id="NIQC01000002">
    <property type="protein sequence ID" value="OWZ84707.1"/>
    <property type="molecule type" value="Genomic_DNA"/>
</dbReference>
<organism evidence="14 15">
    <name type="scientific">Natranaerobius trueperi</name>
    <dbReference type="NCBI Taxonomy" id="759412"/>
    <lineage>
        <taxon>Bacteria</taxon>
        <taxon>Bacillati</taxon>
        <taxon>Bacillota</taxon>
        <taxon>Clostridia</taxon>
        <taxon>Natranaerobiales</taxon>
        <taxon>Natranaerobiaceae</taxon>
        <taxon>Natranaerobius</taxon>
    </lineage>
</organism>
<evidence type="ECO:0000259" key="13">
    <source>
        <dbReference type="SMART" id="SM00478"/>
    </source>
</evidence>
<dbReference type="GO" id="GO:0046872">
    <property type="term" value="F:metal ion binding"/>
    <property type="evidence" value="ECO:0007669"/>
    <property type="project" value="UniProtKB-KW"/>
</dbReference>
<evidence type="ECO:0000256" key="10">
    <source>
        <dbReference type="ARBA" id="ARBA00023239"/>
    </source>
</evidence>
<dbReference type="OrthoDB" id="9800977at2"/>
<feature type="binding site" evidence="12">
    <location>
        <position position="194"/>
    </location>
    <ligand>
        <name>[4Fe-4S] cluster</name>
        <dbReference type="ChEBI" id="CHEBI:49883"/>
    </ligand>
</feature>
<dbReference type="InterPro" id="IPR004036">
    <property type="entry name" value="Endonuclease-III-like_CS2"/>
</dbReference>
<keyword evidence="9 12" id="KW-0234">DNA repair</keyword>
<feature type="binding site" evidence="12">
    <location>
        <position position="197"/>
    </location>
    <ligand>
        <name>[4Fe-4S] cluster</name>
        <dbReference type="ChEBI" id="CHEBI:49883"/>
    </ligand>
</feature>
<dbReference type="Pfam" id="PF00633">
    <property type="entry name" value="HHH"/>
    <property type="match status" value="1"/>
</dbReference>
<evidence type="ECO:0000256" key="12">
    <source>
        <dbReference type="HAMAP-Rule" id="MF_00942"/>
    </source>
</evidence>
<dbReference type="PANTHER" id="PTHR10359">
    <property type="entry name" value="A/G-SPECIFIC ADENINE GLYCOSYLASE/ENDONUCLEASE III"/>
    <property type="match status" value="1"/>
</dbReference>
<reference evidence="14 15" key="1">
    <citation type="submission" date="2017-06" db="EMBL/GenBank/DDBJ databases">
        <title>Draft Genome Sequence of Natranaerobius trueperi halophilic, alkalithermophilic bacteria from soda lakes.</title>
        <authorList>
            <person name="Zhao B."/>
        </authorList>
    </citation>
    <scope>NUCLEOTIDE SEQUENCE [LARGE SCALE GENOMIC DNA]</scope>
    <source>
        <strain evidence="14 15">DSM 18760</strain>
    </source>
</reference>
<feature type="binding site" evidence="12">
    <location>
        <position position="203"/>
    </location>
    <ligand>
        <name>[4Fe-4S] cluster</name>
        <dbReference type="ChEBI" id="CHEBI:49883"/>
    </ligand>
</feature>
<keyword evidence="3 12" id="KW-0479">Metal-binding</keyword>
<keyword evidence="14" id="KW-0255">Endonuclease</keyword>
<evidence type="ECO:0000256" key="6">
    <source>
        <dbReference type="ARBA" id="ARBA00023004"/>
    </source>
</evidence>
<dbReference type="PROSITE" id="PS01155">
    <property type="entry name" value="ENDONUCLEASE_III_2"/>
    <property type="match status" value="1"/>
</dbReference>
<gene>
    <name evidence="12 14" type="primary">nth</name>
    <name evidence="14" type="ORF">CDO51_01385</name>
</gene>
<dbReference type="FunFam" id="1.10.340.30:FF:000001">
    <property type="entry name" value="Endonuclease III"/>
    <property type="match status" value="1"/>
</dbReference>
<evidence type="ECO:0000256" key="4">
    <source>
        <dbReference type="ARBA" id="ARBA00022763"/>
    </source>
</evidence>
<dbReference type="AlphaFoldDB" id="A0A226C2S8"/>
<keyword evidence="11 12" id="KW-0326">Glycosidase</keyword>
<dbReference type="GO" id="GO:0140078">
    <property type="term" value="F:class I DNA-(apurinic or apyrimidinic site) endonuclease activity"/>
    <property type="evidence" value="ECO:0007669"/>
    <property type="project" value="UniProtKB-EC"/>
</dbReference>
<evidence type="ECO:0000256" key="3">
    <source>
        <dbReference type="ARBA" id="ARBA00022723"/>
    </source>
</evidence>
<dbReference type="EC" id="4.2.99.18" evidence="12"/>
<sequence>MNNNDAKKIIDILTKTYPDAQTALNFNTPFELLIATILSAQCTDERVNLITDKLFKKANTPNQMLEIGVERLIEYIQGAGLYKNKSKNIIKTCELLVSEHGGCVPDNRKDLENLPGVGRKTANVVLANAFNQPTLAVDTHVFRVARRMGLSKGDTVLDVEKDLMEILPKTYWIDAHHTLIFHGRNRCKARSPQCKTCEVQKLCLQGEGK</sequence>
<dbReference type="GO" id="GO:0006285">
    <property type="term" value="P:base-excision repair, AP site formation"/>
    <property type="evidence" value="ECO:0007669"/>
    <property type="project" value="TreeGrafter"/>
</dbReference>
<dbReference type="InterPro" id="IPR011257">
    <property type="entry name" value="DNA_glycosylase"/>
</dbReference>
<feature type="binding site" evidence="12">
    <location>
        <position position="187"/>
    </location>
    <ligand>
        <name>[4Fe-4S] cluster</name>
        <dbReference type="ChEBI" id="CHEBI:49883"/>
    </ligand>
</feature>
<comment type="similarity">
    <text evidence="1 12">Belongs to the Nth/MutY family.</text>
</comment>
<dbReference type="SUPFAM" id="SSF48150">
    <property type="entry name" value="DNA-glycosylase"/>
    <property type="match status" value="1"/>
</dbReference>
<keyword evidence="5 12" id="KW-0378">Hydrolase</keyword>
<dbReference type="GO" id="GO:0019104">
    <property type="term" value="F:DNA N-glycosylase activity"/>
    <property type="evidence" value="ECO:0007669"/>
    <property type="project" value="UniProtKB-UniRule"/>
</dbReference>
<protein>
    <recommendedName>
        <fullName evidence="12">Endonuclease III</fullName>
        <ecNumber evidence="12">4.2.99.18</ecNumber>
    </recommendedName>
    <alternativeName>
        <fullName evidence="12">DNA-(apurinic or apyrimidinic site) lyase</fullName>
    </alternativeName>
</protein>
<comment type="cofactor">
    <cofactor evidence="12">
        <name>[4Fe-4S] cluster</name>
        <dbReference type="ChEBI" id="CHEBI:49883"/>
    </cofactor>
    <text evidence="12">Binds 1 [4Fe-4S] cluster.</text>
</comment>
<keyword evidence="15" id="KW-1185">Reference proteome</keyword>
<evidence type="ECO:0000256" key="7">
    <source>
        <dbReference type="ARBA" id="ARBA00023014"/>
    </source>
</evidence>
<dbReference type="PIRSF" id="PIRSF001435">
    <property type="entry name" value="Nth"/>
    <property type="match status" value="1"/>
</dbReference>
<evidence type="ECO:0000256" key="2">
    <source>
        <dbReference type="ARBA" id="ARBA00022485"/>
    </source>
</evidence>
<feature type="domain" description="HhH-GPD" evidence="13">
    <location>
        <begin position="38"/>
        <end position="185"/>
    </location>
</feature>
<dbReference type="GO" id="GO:0051539">
    <property type="term" value="F:4 iron, 4 sulfur cluster binding"/>
    <property type="evidence" value="ECO:0007669"/>
    <property type="project" value="UniProtKB-UniRule"/>
</dbReference>
<dbReference type="InterPro" id="IPR003265">
    <property type="entry name" value="HhH-GPD_domain"/>
</dbReference>
<name>A0A226C2S8_9FIRM</name>
<evidence type="ECO:0000256" key="11">
    <source>
        <dbReference type="ARBA" id="ARBA00023295"/>
    </source>
</evidence>
<dbReference type="RefSeq" id="WP_089022511.1">
    <property type="nucleotide sequence ID" value="NZ_NIQC01000002.1"/>
</dbReference>
<evidence type="ECO:0000256" key="1">
    <source>
        <dbReference type="ARBA" id="ARBA00008343"/>
    </source>
</evidence>
<evidence type="ECO:0000256" key="8">
    <source>
        <dbReference type="ARBA" id="ARBA00023125"/>
    </source>
</evidence>
<dbReference type="Gene3D" id="1.10.340.30">
    <property type="entry name" value="Hypothetical protein, domain 2"/>
    <property type="match status" value="1"/>
</dbReference>
<evidence type="ECO:0000313" key="14">
    <source>
        <dbReference type="EMBL" id="OWZ84707.1"/>
    </source>
</evidence>
<evidence type="ECO:0000313" key="15">
    <source>
        <dbReference type="Proteomes" id="UP000214588"/>
    </source>
</evidence>
<dbReference type="SMART" id="SM00478">
    <property type="entry name" value="ENDO3c"/>
    <property type="match status" value="1"/>
</dbReference>
<evidence type="ECO:0000256" key="5">
    <source>
        <dbReference type="ARBA" id="ARBA00022801"/>
    </source>
</evidence>
<dbReference type="NCBIfam" id="TIGR01083">
    <property type="entry name" value="nth"/>
    <property type="match status" value="1"/>
</dbReference>